<dbReference type="PRINTS" id="PR00131">
    <property type="entry name" value="GLHYDRLASE1"/>
</dbReference>
<dbReference type="Proteomes" id="UP000291623">
    <property type="component" value="Unassembled WGS sequence"/>
</dbReference>
<dbReference type="InterPro" id="IPR018120">
    <property type="entry name" value="Glyco_hydro_1_AS"/>
</dbReference>
<evidence type="ECO:0000256" key="4">
    <source>
        <dbReference type="PROSITE-ProRule" id="PRU10055"/>
    </source>
</evidence>
<name>A0AAE8QTE9_9ENTR</name>
<evidence type="ECO:0000313" key="7">
    <source>
        <dbReference type="Proteomes" id="UP000291623"/>
    </source>
</evidence>
<evidence type="ECO:0000313" key="6">
    <source>
        <dbReference type="EMBL" id="TCB80835.1"/>
    </source>
</evidence>
<gene>
    <name evidence="6" type="ORF">E0L16_21585</name>
</gene>
<proteinExistence type="inferred from homology"/>
<dbReference type="PANTHER" id="PTHR10353:SF122">
    <property type="entry name" value="6-PHOSPHO-BETA-GLUCOSIDASE ASCB-RELATED"/>
    <property type="match status" value="1"/>
</dbReference>
<dbReference type="SUPFAM" id="SSF51445">
    <property type="entry name" value="(Trans)glycosidases"/>
    <property type="match status" value="1"/>
</dbReference>
<dbReference type="RefSeq" id="WP_131638235.1">
    <property type="nucleotide sequence ID" value="NZ_SJON01000029.1"/>
</dbReference>
<evidence type="ECO:0000256" key="2">
    <source>
        <dbReference type="ARBA" id="ARBA00022801"/>
    </source>
</evidence>
<dbReference type="PROSITE" id="PS00572">
    <property type="entry name" value="GLYCOSYL_HYDROL_F1_1"/>
    <property type="match status" value="1"/>
</dbReference>
<dbReference type="GO" id="GO:0016052">
    <property type="term" value="P:carbohydrate catabolic process"/>
    <property type="evidence" value="ECO:0007669"/>
    <property type="project" value="TreeGrafter"/>
</dbReference>
<organism evidence="6 7">
    <name type="scientific">Enterobacter quasihormaechei</name>
    <dbReference type="NCBI Taxonomy" id="2529382"/>
    <lineage>
        <taxon>Bacteria</taxon>
        <taxon>Pseudomonadati</taxon>
        <taxon>Pseudomonadota</taxon>
        <taxon>Gammaproteobacteria</taxon>
        <taxon>Enterobacterales</taxon>
        <taxon>Enterobacteriaceae</taxon>
        <taxon>Enterobacter</taxon>
    </lineage>
</organism>
<protein>
    <submittedName>
        <fullName evidence="6">Glycosyl hydrolase family protein</fullName>
    </submittedName>
</protein>
<dbReference type="AlphaFoldDB" id="A0AAE8QTE9"/>
<evidence type="ECO:0000256" key="1">
    <source>
        <dbReference type="ARBA" id="ARBA00010838"/>
    </source>
</evidence>
<keyword evidence="3" id="KW-0326">Glycosidase</keyword>
<dbReference type="Pfam" id="PF00232">
    <property type="entry name" value="Glyco_hydro_1"/>
    <property type="match status" value="1"/>
</dbReference>
<dbReference type="PANTHER" id="PTHR10353">
    <property type="entry name" value="GLYCOSYL HYDROLASE"/>
    <property type="match status" value="1"/>
</dbReference>
<reference evidence="6 7" key="1">
    <citation type="submission" date="2019-02" db="EMBL/GenBank/DDBJ databases">
        <title>The draft genome of Enterobacter spp. strains.</title>
        <authorList>
            <person name="Wang C."/>
            <person name="Feng Y."/>
            <person name="Zong Z."/>
        </authorList>
    </citation>
    <scope>NUCLEOTIDE SEQUENCE [LARGE SCALE GENOMIC DNA]</scope>
    <source>
        <strain evidence="6 7">WCHEQ120003</strain>
    </source>
</reference>
<keyword evidence="2 6" id="KW-0378">Hydrolase</keyword>
<dbReference type="InterPro" id="IPR017853">
    <property type="entry name" value="GH"/>
</dbReference>
<dbReference type="Gene3D" id="3.20.20.80">
    <property type="entry name" value="Glycosidases"/>
    <property type="match status" value="1"/>
</dbReference>
<dbReference type="EMBL" id="SJON01000029">
    <property type="protein sequence ID" value="TCB80835.1"/>
    <property type="molecule type" value="Genomic_DNA"/>
</dbReference>
<dbReference type="GO" id="GO:0005829">
    <property type="term" value="C:cytosol"/>
    <property type="evidence" value="ECO:0007669"/>
    <property type="project" value="TreeGrafter"/>
</dbReference>
<dbReference type="GO" id="GO:0008422">
    <property type="term" value="F:beta-glucosidase activity"/>
    <property type="evidence" value="ECO:0007669"/>
    <property type="project" value="TreeGrafter"/>
</dbReference>
<dbReference type="InterPro" id="IPR001360">
    <property type="entry name" value="Glyco_hydro_1"/>
</dbReference>
<feature type="active site" description="Nucleophile" evidence="4">
    <location>
        <position position="48"/>
    </location>
</feature>
<feature type="non-terminal residue" evidence="6">
    <location>
        <position position="1"/>
    </location>
</feature>
<sequence>KSRGNVLSMIQNPLLPVSEWGWTIDPTGMRILLNMLWDRYQKPLFIVENGLGARDILQDDFTVDDNYRIAYLNNHLYQVREAIEDGVDVMGYTSWGPIDLVSNSTAELGKRYGFIYVNRDDTGRGDLKRYRKASFYWYADVIKSNGETLVPNI</sequence>
<comment type="caution">
    <text evidence="6">The sequence shown here is derived from an EMBL/GenBank/DDBJ whole genome shotgun (WGS) entry which is preliminary data.</text>
</comment>
<accession>A0AAE8QTE9</accession>
<evidence type="ECO:0000256" key="5">
    <source>
        <dbReference type="RuleBase" id="RU003690"/>
    </source>
</evidence>
<evidence type="ECO:0000256" key="3">
    <source>
        <dbReference type="ARBA" id="ARBA00023295"/>
    </source>
</evidence>
<comment type="similarity">
    <text evidence="1 5">Belongs to the glycosyl hydrolase 1 family.</text>
</comment>
<dbReference type="GeneID" id="92387370"/>